<dbReference type="EMBL" id="ACVC01000233">
    <property type="protein sequence ID" value="EFO61297.1"/>
    <property type="molecule type" value="Genomic_DNA"/>
</dbReference>
<organism evidence="1 2">
    <name type="scientific">Giardia intestinalis (strain P15)</name>
    <name type="common">Giardia lamblia</name>
    <dbReference type="NCBI Taxonomy" id="658858"/>
    <lineage>
        <taxon>Eukaryota</taxon>
        <taxon>Metamonada</taxon>
        <taxon>Diplomonadida</taxon>
        <taxon>Hexamitidae</taxon>
        <taxon>Giardiinae</taxon>
        <taxon>Giardia</taxon>
    </lineage>
</organism>
<name>E1F8D8_GIAIA</name>
<comment type="caution">
    <text evidence="1">The sequence shown here is derived from an EMBL/GenBank/DDBJ whole genome shotgun (WGS) entry which is preliminary data.</text>
</comment>
<gene>
    <name evidence="1" type="ORF">GLP15_4017</name>
</gene>
<sequence length="359" mass="40105">MQEWKNIDQHIVQTLASKHFQYICNYTDPVLSMSIYPHTSKPPGILICHQEHVSVNGTTLLSATSPYHVHWYTEQHLFLHSYKSGTSTFTNVLQLIDIALDKIIESVAVTSNDTTLAEAEVANCPCTTCSKDMQTFLVGGKSMQAIDVRSKKRLFISNSAPVCALALYSKFPYNIFYLAGHQYLSLFTMDLRNQKEILLFPKAIQASTKLALEVCPHMESKTLLYTIKSDRLFTVAGYHMHGNNDNNGFDIKSTASLMSRVAKHPSETFTWLHNILCYNDNLVSPYLVCSRTESRLALLNATSIGSEYESLDPLLHRHFASRNTSLSLRSTISRACSAAATRDVLAVAIDGGVYTTSIF</sequence>
<dbReference type="AlphaFoldDB" id="E1F8D8"/>
<reference evidence="1 2" key="1">
    <citation type="journal article" date="2010" name="BMC Genomics">
        <title>Genome analysis and comparative genomics of a Giardia intestinalis assemblage E isolate.</title>
        <authorList>
            <person name="Jerlstrom-Hultqvist J."/>
            <person name="Franzen O."/>
            <person name="Ankarklev J."/>
            <person name="Xu F."/>
            <person name="Nohynkova E."/>
            <person name="Andersson J.O."/>
            <person name="Svard S.G."/>
            <person name="Andersson B."/>
        </authorList>
    </citation>
    <scope>NUCLEOTIDE SEQUENCE [LARGE SCALE GENOMIC DNA]</scope>
    <source>
        <strain evidence="1 2">P15</strain>
    </source>
</reference>
<evidence type="ECO:0000313" key="2">
    <source>
        <dbReference type="Proteomes" id="UP000008974"/>
    </source>
</evidence>
<dbReference type="VEuPathDB" id="GiardiaDB:GLP15_4017"/>
<accession>E1F8D8</accession>
<dbReference type="OMA" id="FYLAGHQ"/>
<proteinExistence type="predicted"/>
<protein>
    <submittedName>
        <fullName evidence="1">Uncharacterized protein</fullName>
    </submittedName>
</protein>
<dbReference type="OrthoDB" id="10255967at2759"/>
<evidence type="ECO:0000313" key="1">
    <source>
        <dbReference type="EMBL" id="EFO61297.1"/>
    </source>
</evidence>
<dbReference type="Proteomes" id="UP000008974">
    <property type="component" value="Unassembled WGS sequence"/>
</dbReference>